<dbReference type="NCBIfam" id="NF040713">
    <property type="entry name" value="ZapE"/>
    <property type="match status" value="1"/>
</dbReference>
<dbReference type="GO" id="GO:0016887">
    <property type="term" value="F:ATP hydrolysis activity"/>
    <property type="evidence" value="ECO:0007669"/>
    <property type="project" value="InterPro"/>
</dbReference>
<dbReference type="AlphaFoldDB" id="A0AAW1PJ59"/>
<dbReference type="InterPro" id="IPR005654">
    <property type="entry name" value="ATPase_AFG1-like"/>
</dbReference>
<dbReference type="Pfam" id="PF03969">
    <property type="entry name" value="AFG1_ATPase"/>
    <property type="match status" value="1"/>
</dbReference>
<evidence type="ECO:0000256" key="1">
    <source>
        <dbReference type="ARBA" id="ARBA00010322"/>
    </source>
</evidence>
<proteinExistence type="inferred from homology"/>
<dbReference type="GO" id="GO:0005739">
    <property type="term" value="C:mitochondrion"/>
    <property type="evidence" value="ECO:0007669"/>
    <property type="project" value="TreeGrafter"/>
</dbReference>
<reference evidence="4 5" key="1">
    <citation type="journal article" date="2024" name="Nat. Commun.">
        <title>Phylogenomics reveals the evolutionary origins of lichenization in chlorophyte algae.</title>
        <authorList>
            <person name="Puginier C."/>
            <person name="Libourel C."/>
            <person name="Otte J."/>
            <person name="Skaloud P."/>
            <person name="Haon M."/>
            <person name="Grisel S."/>
            <person name="Petersen M."/>
            <person name="Berrin J.G."/>
            <person name="Delaux P.M."/>
            <person name="Dal Grande F."/>
            <person name="Keller J."/>
        </authorList>
    </citation>
    <scope>NUCLEOTIDE SEQUENCE [LARGE SCALE GENOMIC DNA]</scope>
    <source>
        <strain evidence="4 5">SAG 2036</strain>
    </source>
</reference>
<dbReference type="Proteomes" id="UP001465755">
    <property type="component" value="Unassembled WGS sequence"/>
</dbReference>
<evidence type="ECO:0000313" key="5">
    <source>
        <dbReference type="Proteomes" id="UP001465755"/>
    </source>
</evidence>
<accession>A0AAW1PJ59</accession>
<dbReference type="PANTHER" id="PTHR12169">
    <property type="entry name" value="ATPASE N2B"/>
    <property type="match status" value="1"/>
</dbReference>
<organism evidence="4 5">
    <name type="scientific">Symbiochloris irregularis</name>
    <dbReference type="NCBI Taxonomy" id="706552"/>
    <lineage>
        <taxon>Eukaryota</taxon>
        <taxon>Viridiplantae</taxon>
        <taxon>Chlorophyta</taxon>
        <taxon>core chlorophytes</taxon>
        <taxon>Trebouxiophyceae</taxon>
        <taxon>Trebouxiales</taxon>
        <taxon>Trebouxiaceae</taxon>
        <taxon>Symbiochloris</taxon>
    </lineage>
</organism>
<comment type="similarity">
    <text evidence="1">Belongs to the AFG1 ATPase family.</text>
</comment>
<dbReference type="InterPro" id="IPR027417">
    <property type="entry name" value="P-loop_NTPase"/>
</dbReference>
<comment type="caution">
    <text evidence="4">The sequence shown here is derived from an EMBL/GenBank/DDBJ whole genome shotgun (WGS) entry which is preliminary data.</text>
</comment>
<protein>
    <recommendedName>
        <fullName evidence="6">AFG1-like ATPase</fullName>
    </recommendedName>
</protein>
<name>A0AAW1PJ59_9CHLO</name>
<dbReference type="SUPFAM" id="SSF52540">
    <property type="entry name" value="P-loop containing nucleoside triphosphate hydrolases"/>
    <property type="match status" value="1"/>
</dbReference>
<sequence length="549" mass="60691">MRSSTRGLRRLAARGVQSSLTPGAQQGFLEQSTVVADVNSATTPHKVADPGGSVAWLYSSACAERPATPLTVEETSTSDSSHGDAFLRELTAEHGPAALYKAGRLSKKYSQDPRQEATIMQLQQLYEGLAAALGAPGGVALSSCGKTRRSGLTLVDHKDVAHSQTHWWQGISRVLEGRAAEPAQAKLPKGLYMYGGVGVGKTMLMDLLVKCAPSQFKLRRMHFHDFMLDVHSYLRDFKGSPDPLVQVADAFTKRMKVLCLDEFFVTDVADAAVLSRLFQRMWENGLVLVATSNRVPKDLYEGGLQRDLFLPFIAQLEERCSIHDMNSTTDYRKRSHYRRGLWFAKRSYRPNPTQELVERFEEMVSNVGVHLEPRTIKVQMGRSFKVPEAGGPFAMMPFDSLCGQPVAAADYIALAQDFHTIAIEDVPIFTAATRPQAYRCVTLVDVLYEHRIRLFASSEGTPMDLFQHVVTRADAKSKGTDDNTVVDDELAFASQRTVSRLIEMQSAGYLKTHAQEHAPHLLLALEEAEQAQDKPPLVAEVQEPQAATA</sequence>
<dbReference type="Gene3D" id="3.40.50.300">
    <property type="entry name" value="P-loop containing nucleotide triphosphate hydrolases"/>
    <property type="match status" value="1"/>
</dbReference>
<keyword evidence="5" id="KW-1185">Reference proteome</keyword>
<gene>
    <name evidence="4" type="ORF">WJX73_006973</name>
</gene>
<keyword evidence="2" id="KW-0547">Nucleotide-binding</keyword>
<dbReference type="PANTHER" id="PTHR12169:SF29">
    <property type="entry name" value="AFG1-LIKE ATPASE FAMILY PROTEIN"/>
    <property type="match status" value="1"/>
</dbReference>
<evidence type="ECO:0000313" key="4">
    <source>
        <dbReference type="EMBL" id="KAK9808546.1"/>
    </source>
</evidence>
<dbReference type="EMBL" id="JALJOQ010000022">
    <property type="protein sequence ID" value="KAK9808546.1"/>
    <property type="molecule type" value="Genomic_DNA"/>
</dbReference>
<evidence type="ECO:0000256" key="3">
    <source>
        <dbReference type="ARBA" id="ARBA00022840"/>
    </source>
</evidence>
<keyword evidence="3" id="KW-0067">ATP-binding</keyword>
<evidence type="ECO:0000256" key="2">
    <source>
        <dbReference type="ARBA" id="ARBA00022741"/>
    </source>
</evidence>
<evidence type="ECO:0008006" key="6">
    <source>
        <dbReference type="Google" id="ProtNLM"/>
    </source>
</evidence>
<dbReference type="GO" id="GO:0005524">
    <property type="term" value="F:ATP binding"/>
    <property type="evidence" value="ECO:0007669"/>
    <property type="project" value="UniProtKB-KW"/>
</dbReference>